<dbReference type="SUPFAM" id="SSF81340">
    <property type="entry name" value="Clc chloride channel"/>
    <property type="match status" value="1"/>
</dbReference>
<evidence type="ECO:0000256" key="5">
    <source>
        <dbReference type="ARBA" id="ARBA00023065"/>
    </source>
</evidence>
<evidence type="ECO:0000256" key="1">
    <source>
        <dbReference type="ARBA" id="ARBA00004141"/>
    </source>
</evidence>
<feature type="transmembrane region" description="Helical" evidence="11">
    <location>
        <begin position="186"/>
        <end position="212"/>
    </location>
</feature>
<keyword evidence="4 11" id="KW-1133">Transmembrane helix</keyword>
<organism evidence="12 13">
    <name type="scientific">Streptomyces polyasparticus</name>
    <dbReference type="NCBI Taxonomy" id="2767826"/>
    <lineage>
        <taxon>Bacteria</taxon>
        <taxon>Bacillati</taxon>
        <taxon>Actinomycetota</taxon>
        <taxon>Actinomycetes</taxon>
        <taxon>Kitasatosporales</taxon>
        <taxon>Streptomycetaceae</taxon>
        <taxon>Streptomyces</taxon>
    </lineage>
</organism>
<evidence type="ECO:0000256" key="6">
    <source>
        <dbReference type="ARBA" id="ARBA00023136"/>
    </source>
</evidence>
<dbReference type="EMBL" id="JACTVJ010000038">
    <property type="protein sequence ID" value="MBC9719348.1"/>
    <property type="molecule type" value="Genomic_DNA"/>
</dbReference>
<keyword evidence="2" id="KW-0813">Transport</keyword>
<feature type="transmembrane region" description="Helical" evidence="11">
    <location>
        <begin position="437"/>
        <end position="454"/>
    </location>
</feature>
<dbReference type="PANTHER" id="PTHR43427">
    <property type="entry name" value="CHLORIDE CHANNEL PROTEIN CLC-E"/>
    <property type="match status" value="1"/>
</dbReference>
<evidence type="ECO:0000256" key="10">
    <source>
        <dbReference type="SAM" id="MobiDB-lite"/>
    </source>
</evidence>
<dbReference type="Gene3D" id="1.10.3080.10">
    <property type="entry name" value="Clc chloride channel"/>
    <property type="match status" value="1"/>
</dbReference>
<evidence type="ECO:0000256" key="9">
    <source>
        <dbReference type="ARBA" id="ARBA00023303"/>
    </source>
</evidence>
<evidence type="ECO:0000256" key="8">
    <source>
        <dbReference type="ARBA" id="ARBA00023214"/>
    </source>
</evidence>
<comment type="subcellular location">
    <subcellularLocation>
        <location evidence="1">Membrane</location>
        <topology evidence="1">Multi-pass membrane protein</topology>
    </subcellularLocation>
</comment>
<feature type="transmembrane region" description="Helical" evidence="11">
    <location>
        <begin position="377"/>
        <end position="397"/>
    </location>
</feature>
<evidence type="ECO:0000256" key="3">
    <source>
        <dbReference type="ARBA" id="ARBA00022692"/>
    </source>
</evidence>
<feature type="transmembrane region" description="Helical" evidence="11">
    <location>
        <begin position="219"/>
        <end position="240"/>
    </location>
</feature>
<dbReference type="InterPro" id="IPR050368">
    <property type="entry name" value="ClC-type_chloride_channel"/>
</dbReference>
<evidence type="ECO:0000313" key="12">
    <source>
        <dbReference type="EMBL" id="MBC9719348.1"/>
    </source>
</evidence>
<keyword evidence="9" id="KW-0407">Ion channel</keyword>
<reference evidence="12 13" key="1">
    <citation type="submission" date="2020-08" db="EMBL/GenBank/DDBJ databases">
        <title>Genemic of Streptomyces polyaspartic.</title>
        <authorList>
            <person name="Liu W."/>
        </authorList>
    </citation>
    <scope>NUCLEOTIDE SEQUENCE [LARGE SCALE GENOMIC DNA]</scope>
    <source>
        <strain evidence="12 13">TRM66268-LWL</strain>
    </source>
</reference>
<accession>A0ABR7SYK6</accession>
<feature type="region of interest" description="Disordered" evidence="10">
    <location>
        <begin position="1"/>
        <end position="28"/>
    </location>
</feature>
<feature type="transmembrane region" description="Helical" evidence="11">
    <location>
        <begin position="90"/>
        <end position="108"/>
    </location>
</feature>
<keyword evidence="6 11" id="KW-0472">Membrane</keyword>
<keyword evidence="8" id="KW-0868">Chloride</keyword>
<comment type="caution">
    <text evidence="12">The sequence shown here is derived from an EMBL/GenBank/DDBJ whole genome shotgun (WGS) entry which is preliminary data.</text>
</comment>
<dbReference type="CDD" id="cd00400">
    <property type="entry name" value="Voltage_gated_ClC"/>
    <property type="match status" value="1"/>
</dbReference>
<evidence type="ECO:0000256" key="4">
    <source>
        <dbReference type="ARBA" id="ARBA00022989"/>
    </source>
</evidence>
<feature type="transmembrane region" description="Helical" evidence="11">
    <location>
        <begin position="403"/>
        <end position="430"/>
    </location>
</feature>
<gene>
    <name evidence="12" type="ORF">H9Y04_43250</name>
</gene>
<name>A0ABR7SYK6_9ACTN</name>
<evidence type="ECO:0000256" key="2">
    <source>
        <dbReference type="ARBA" id="ARBA00022448"/>
    </source>
</evidence>
<sequence length="467" mass="47361">MSDHRRPLSDQGSDDVDSSTSEQSPSTEKGAALLRSTLLSPGYLRLLLLCALIGIPVALACFLFLTAEHELQHLVWEKLPEELGYDRAPWWWALPTLLLAGLILAPIITRMRGHGGHVPVHGLGGAPIGPLDLPSVVLAALAALPLGVVLGPEAPLMAIGGGLALLAVRGMKQQAGQGPVAAKAPMLLATAGSTAAISSIFGGPIIAAILVVESAGMGGAALVMLLVPCLIASATGALVFTGFGDWTGLSIGALHLPKVPPDMTPDAGDFLWGVPIAALIGVAVAYLRGLGYVVERWLGEQTALRIVLCAFGAGVLLTLYALLTDRSPEEAALSGQSALGALAADPHNWSVAALLVLFLCKGLAWSLCLGSLRGGPIFPAILLGGAIGIACSGLPGLGTTPGLALGMAAASAVVTGLPLSASVLTVLLLGSDAHNQMPLIVIAVVVALVAAQLVPSRDQQAVLPNAP</sequence>
<keyword evidence="5" id="KW-0406">Ion transport</keyword>
<feature type="transmembrane region" description="Helical" evidence="11">
    <location>
        <begin position="302"/>
        <end position="323"/>
    </location>
</feature>
<evidence type="ECO:0000256" key="11">
    <source>
        <dbReference type="SAM" id="Phobius"/>
    </source>
</evidence>
<evidence type="ECO:0000313" key="13">
    <source>
        <dbReference type="Proteomes" id="UP000642284"/>
    </source>
</evidence>
<evidence type="ECO:0000256" key="7">
    <source>
        <dbReference type="ARBA" id="ARBA00023173"/>
    </source>
</evidence>
<feature type="transmembrane region" description="Helical" evidence="11">
    <location>
        <begin position="349"/>
        <end position="370"/>
    </location>
</feature>
<dbReference type="InterPro" id="IPR001807">
    <property type="entry name" value="ClC"/>
</dbReference>
<feature type="transmembrane region" description="Helical" evidence="11">
    <location>
        <begin position="136"/>
        <end position="166"/>
    </location>
</feature>
<feature type="compositionally biased region" description="Polar residues" evidence="10">
    <location>
        <begin position="18"/>
        <end position="27"/>
    </location>
</feature>
<dbReference type="Proteomes" id="UP000642284">
    <property type="component" value="Unassembled WGS sequence"/>
</dbReference>
<dbReference type="Pfam" id="PF00654">
    <property type="entry name" value="Voltage_CLC"/>
    <property type="match status" value="1"/>
</dbReference>
<proteinExistence type="predicted"/>
<feature type="transmembrane region" description="Helical" evidence="11">
    <location>
        <begin position="270"/>
        <end position="290"/>
    </location>
</feature>
<dbReference type="InterPro" id="IPR014743">
    <property type="entry name" value="Cl-channel_core"/>
</dbReference>
<keyword evidence="3 11" id="KW-0812">Transmembrane</keyword>
<dbReference type="PRINTS" id="PR00762">
    <property type="entry name" value="CLCHANNEL"/>
</dbReference>
<keyword evidence="13" id="KW-1185">Reference proteome</keyword>
<protein>
    <submittedName>
        <fullName evidence="12">Chloride channel protein</fullName>
    </submittedName>
</protein>
<keyword evidence="7" id="KW-0869">Chloride channel</keyword>
<dbReference type="PANTHER" id="PTHR43427:SF6">
    <property type="entry name" value="CHLORIDE CHANNEL PROTEIN CLC-E"/>
    <property type="match status" value="1"/>
</dbReference>
<feature type="transmembrane region" description="Helical" evidence="11">
    <location>
        <begin position="43"/>
        <end position="65"/>
    </location>
</feature>